<name>A0A3N4MA50_9BACT</name>
<feature type="domain" description="Galactosyltransferase C-terminal" evidence="3">
    <location>
        <begin position="170"/>
        <end position="234"/>
    </location>
</feature>
<dbReference type="InterPro" id="IPR027791">
    <property type="entry name" value="Galactosyl_T_C"/>
</dbReference>
<dbReference type="Pfam" id="PF00535">
    <property type="entry name" value="Glycos_transf_2"/>
    <property type="match status" value="1"/>
</dbReference>
<dbReference type="PANTHER" id="PTHR43685:SF3">
    <property type="entry name" value="SLR2126 PROTEIN"/>
    <property type="match status" value="1"/>
</dbReference>
<evidence type="ECO:0000259" key="2">
    <source>
        <dbReference type="Pfam" id="PF00535"/>
    </source>
</evidence>
<dbReference type="PANTHER" id="PTHR43685">
    <property type="entry name" value="GLYCOSYLTRANSFERASE"/>
    <property type="match status" value="1"/>
</dbReference>
<dbReference type="InterPro" id="IPR029044">
    <property type="entry name" value="Nucleotide-diphossugar_trans"/>
</dbReference>
<keyword evidence="1 4" id="KW-0808">Transferase</keyword>
<evidence type="ECO:0000259" key="3">
    <source>
        <dbReference type="Pfam" id="PF02709"/>
    </source>
</evidence>
<dbReference type="OrthoDB" id="9801954at2"/>
<evidence type="ECO:0000313" key="5">
    <source>
        <dbReference type="Proteomes" id="UP000279089"/>
    </source>
</evidence>
<evidence type="ECO:0000313" key="4">
    <source>
        <dbReference type="EMBL" id="RPD38237.1"/>
    </source>
</evidence>
<comment type="caution">
    <text evidence="4">The sequence shown here is derived from an EMBL/GenBank/DDBJ whole genome shotgun (WGS) entry which is preliminary data.</text>
</comment>
<keyword evidence="5" id="KW-1185">Reference proteome</keyword>
<evidence type="ECO:0000256" key="1">
    <source>
        <dbReference type="ARBA" id="ARBA00022679"/>
    </source>
</evidence>
<dbReference type="GO" id="GO:0016740">
    <property type="term" value="F:transferase activity"/>
    <property type="evidence" value="ECO:0007669"/>
    <property type="project" value="UniProtKB-KW"/>
</dbReference>
<dbReference type="SUPFAM" id="SSF53448">
    <property type="entry name" value="Nucleotide-diphospho-sugar transferases"/>
    <property type="match status" value="1"/>
</dbReference>
<dbReference type="InterPro" id="IPR050834">
    <property type="entry name" value="Glycosyltransf_2"/>
</dbReference>
<dbReference type="AlphaFoldDB" id="A0A3N4MA50"/>
<dbReference type="Proteomes" id="UP000279089">
    <property type="component" value="Unassembled WGS sequence"/>
</dbReference>
<dbReference type="RefSeq" id="WP_120519111.1">
    <property type="nucleotide sequence ID" value="NZ_QXZY01000016.1"/>
</dbReference>
<gene>
    <name evidence="4" type="ORF">EG028_25405</name>
</gene>
<dbReference type="Gene3D" id="3.90.550.10">
    <property type="entry name" value="Spore Coat Polysaccharide Biosynthesis Protein SpsA, Chain A"/>
    <property type="match status" value="1"/>
</dbReference>
<organism evidence="4 5">
    <name type="scientific">Chitinophaga barathri</name>
    <dbReference type="NCBI Taxonomy" id="1647451"/>
    <lineage>
        <taxon>Bacteria</taxon>
        <taxon>Pseudomonadati</taxon>
        <taxon>Bacteroidota</taxon>
        <taxon>Chitinophagia</taxon>
        <taxon>Chitinophagales</taxon>
        <taxon>Chitinophagaceae</taxon>
        <taxon>Chitinophaga</taxon>
    </lineage>
</organism>
<accession>A0A3N4MA50</accession>
<feature type="domain" description="Glycosyltransferase 2-like" evidence="2">
    <location>
        <begin position="11"/>
        <end position="156"/>
    </location>
</feature>
<proteinExistence type="predicted"/>
<dbReference type="CDD" id="cd06420">
    <property type="entry name" value="GT2_Chondriotin_Pol_N"/>
    <property type="match status" value="1"/>
</dbReference>
<dbReference type="Pfam" id="PF02709">
    <property type="entry name" value="Glyco_transf_7C"/>
    <property type="match status" value="1"/>
</dbReference>
<protein>
    <submittedName>
        <fullName evidence="4">Glycosyltransferase</fullName>
    </submittedName>
</protein>
<reference evidence="5" key="1">
    <citation type="submission" date="2018-11" db="EMBL/GenBank/DDBJ databases">
        <title>Chitinophaga lutea sp.nov., isolate from arsenic contaminated soil.</title>
        <authorList>
            <person name="Zong Y."/>
        </authorList>
    </citation>
    <scope>NUCLEOTIDE SEQUENCE [LARGE SCALE GENOMIC DNA]</scope>
    <source>
        <strain evidence="5">YLT18</strain>
    </source>
</reference>
<sequence length="266" mass="30546">MERQSFKVGLLISTYNWPKALETIFASIQNQTRMPDEIIIADDGSGPATAEVIRRWEHILQIPFKHAWHDDDGFRKSIILNKAVKLSEVDYIIEIDGDILLHPRFVQDHVRHARRGQFIQGARTMISESRTGDILSHGHSGPLHFFSTGIGSRINSLRMPWLSFIFKMTKQKSTNTKGCNLAFWKEDFIAINGYNNTFNGWGSEDNEFAARLINAGILKKRLKMAAVCYHLHHKCNSKSEVIANEYRYMETIRYKIISCLNGYAEV</sequence>
<dbReference type="EMBL" id="RMBX01000016">
    <property type="protein sequence ID" value="RPD38237.1"/>
    <property type="molecule type" value="Genomic_DNA"/>
</dbReference>
<dbReference type="InterPro" id="IPR001173">
    <property type="entry name" value="Glyco_trans_2-like"/>
</dbReference>